<dbReference type="PANTHER" id="PTHR36115:SF6">
    <property type="entry name" value="PROLINE-RICH ANTIGEN HOMOLOG"/>
    <property type="match status" value="1"/>
</dbReference>
<dbReference type="Pfam" id="PF06271">
    <property type="entry name" value="RDD"/>
    <property type="match status" value="1"/>
</dbReference>
<dbReference type="GO" id="GO:0005886">
    <property type="term" value="C:plasma membrane"/>
    <property type="evidence" value="ECO:0007669"/>
    <property type="project" value="UniProtKB-SubCell"/>
</dbReference>
<evidence type="ECO:0000256" key="3">
    <source>
        <dbReference type="ARBA" id="ARBA00022553"/>
    </source>
</evidence>
<keyword evidence="3" id="KW-0597">Phosphoprotein</keyword>
<organism evidence="9">
    <name type="scientific">Nakamurella sp. A5-74</name>
    <dbReference type="NCBI Taxonomy" id="3158264"/>
    <lineage>
        <taxon>Bacteria</taxon>
        <taxon>Bacillati</taxon>
        <taxon>Actinomycetota</taxon>
        <taxon>Actinomycetes</taxon>
        <taxon>Nakamurellales</taxon>
        <taxon>Nakamurellaceae</taxon>
        <taxon>Nakamurella</taxon>
    </lineage>
</organism>
<gene>
    <name evidence="9" type="ORF">ABLG96_07105</name>
</gene>
<dbReference type="InterPro" id="IPR010432">
    <property type="entry name" value="RDD"/>
</dbReference>
<feature type="compositionally biased region" description="Low complexity" evidence="7">
    <location>
        <begin position="281"/>
        <end position="292"/>
    </location>
</feature>
<dbReference type="InterPro" id="IPR051791">
    <property type="entry name" value="Pra-immunoreactive"/>
</dbReference>
<dbReference type="SUPFAM" id="SSF49879">
    <property type="entry name" value="SMAD/FHA domain"/>
    <property type="match status" value="1"/>
</dbReference>
<accession>A0AAU8DUK9</accession>
<dbReference type="InterPro" id="IPR000253">
    <property type="entry name" value="FHA_dom"/>
</dbReference>
<keyword evidence="2" id="KW-1003">Cell membrane</keyword>
<protein>
    <submittedName>
        <fullName evidence="9">RDD family protein</fullName>
    </submittedName>
</protein>
<name>A0AAU8DUK9_9ACTN</name>
<comment type="subcellular location">
    <subcellularLocation>
        <location evidence="1">Cell membrane</location>
        <topology evidence="1">Multi-pass membrane protein</topology>
    </subcellularLocation>
</comment>
<dbReference type="PANTHER" id="PTHR36115">
    <property type="entry name" value="PROLINE-RICH ANTIGEN HOMOLOG-RELATED"/>
    <property type="match status" value="1"/>
</dbReference>
<sequence length="516" mass="52727">MSSSTLQSGVVPAPVPGLPDAGGSRCRNCGTPVARTTVTCPVCGGAVGLRSEFLEGTDPAAPRRRLLATAIDGLLPLVVITTQILLPAPTSAVRWSLWAVLIAWIGVLVVTEGVTGRTPGKSLLRLRSVDVRSGRVIGFGPAAIRTPAKVVAGVGTLAIAAFSYRWDPDGQERTWWDRAARSRVIDASVQIPGGTRRFPGVAAGTVDAVAARWAPAGEPASLVTGVPAVPVTGAARPAASPAARPAPSLAAPIARHDGPGQRVSTPPSSAPSSAPWPAPLFAPSSAPSTAPSYRAPDRPGEPREAGAPQRASVPAPTGVGVEDSRRPRHAAPDAAPSTGGPGPVQPSRVESAPALLGWGHPGIPPGPPGVVDDPAAETVTSAGLQEPTRVHSREELGSVPARVPGRPTTATLQWDTGARVVVGGTVLIGRDPVADDGEKVDRRLAVGRDSVGVSKTHLLLSITTAGVTVTDRHSTNGVRLEHEDGTSEKCRADLATTVRSGDVIRFGGRSITLSAD</sequence>
<dbReference type="PROSITE" id="PS50006">
    <property type="entry name" value="FHA_DOMAIN"/>
    <property type="match status" value="1"/>
</dbReference>
<dbReference type="AlphaFoldDB" id="A0AAU8DUK9"/>
<feature type="compositionally biased region" description="Low complexity" evidence="7">
    <location>
        <begin position="264"/>
        <end position="273"/>
    </location>
</feature>
<feature type="compositionally biased region" description="Low complexity" evidence="7">
    <location>
        <begin position="237"/>
        <end position="253"/>
    </location>
</feature>
<dbReference type="Pfam" id="PF00498">
    <property type="entry name" value="FHA"/>
    <property type="match status" value="1"/>
</dbReference>
<keyword evidence="5" id="KW-1133">Transmembrane helix</keyword>
<feature type="compositionally biased region" description="Basic and acidic residues" evidence="7">
    <location>
        <begin position="295"/>
        <end position="304"/>
    </location>
</feature>
<evidence type="ECO:0000313" key="9">
    <source>
        <dbReference type="EMBL" id="XCG65059.1"/>
    </source>
</evidence>
<keyword evidence="6" id="KW-0472">Membrane</keyword>
<dbReference type="CDD" id="cd00060">
    <property type="entry name" value="FHA"/>
    <property type="match status" value="1"/>
</dbReference>
<evidence type="ECO:0000256" key="1">
    <source>
        <dbReference type="ARBA" id="ARBA00004651"/>
    </source>
</evidence>
<evidence type="ECO:0000256" key="7">
    <source>
        <dbReference type="SAM" id="MobiDB-lite"/>
    </source>
</evidence>
<evidence type="ECO:0000256" key="4">
    <source>
        <dbReference type="ARBA" id="ARBA00022692"/>
    </source>
</evidence>
<dbReference type="InterPro" id="IPR008984">
    <property type="entry name" value="SMAD_FHA_dom_sf"/>
</dbReference>
<evidence type="ECO:0000256" key="5">
    <source>
        <dbReference type="ARBA" id="ARBA00022989"/>
    </source>
</evidence>
<dbReference type="RefSeq" id="WP_353650670.1">
    <property type="nucleotide sequence ID" value="NZ_CP159218.1"/>
</dbReference>
<dbReference type="Gene3D" id="2.60.200.20">
    <property type="match status" value="1"/>
</dbReference>
<keyword evidence="4" id="KW-0812">Transmembrane</keyword>
<evidence type="ECO:0000259" key="8">
    <source>
        <dbReference type="PROSITE" id="PS50006"/>
    </source>
</evidence>
<feature type="region of interest" description="Disordered" evidence="7">
    <location>
        <begin position="237"/>
        <end position="375"/>
    </location>
</feature>
<evidence type="ECO:0000256" key="2">
    <source>
        <dbReference type="ARBA" id="ARBA00022475"/>
    </source>
</evidence>
<feature type="domain" description="FHA" evidence="8">
    <location>
        <begin position="426"/>
        <end position="485"/>
    </location>
</feature>
<dbReference type="EMBL" id="CP159218">
    <property type="protein sequence ID" value="XCG65059.1"/>
    <property type="molecule type" value="Genomic_DNA"/>
</dbReference>
<reference evidence="9" key="1">
    <citation type="submission" date="2024-05" db="EMBL/GenBank/DDBJ databases">
        <authorList>
            <person name="Cai S.Y."/>
            <person name="Jin L.M."/>
            <person name="Li H.R."/>
        </authorList>
    </citation>
    <scope>NUCLEOTIDE SEQUENCE</scope>
    <source>
        <strain evidence="9">A5-74</strain>
    </source>
</reference>
<evidence type="ECO:0000256" key="6">
    <source>
        <dbReference type="ARBA" id="ARBA00023136"/>
    </source>
</evidence>
<proteinExistence type="predicted"/>